<dbReference type="SUPFAM" id="SSF49742">
    <property type="entry name" value="PHM/PNGase F"/>
    <property type="match status" value="1"/>
</dbReference>
<dbReference type="Proteomes" id="UP000694620">
    <property type="component" value="Chromosome 13"/>
</dbReference>
<keyword evidence="1" id="KW-1015">Disulfide bond</keyword>
<gene>
    <name evidence="5" type="primary">si:dkey-256h2.1</name>
</gene>
<protein>
    <submittedName>
        <fullName evidence="5">Si:dkey-256h2.1</fullName>
    </submittedName>
</protein>
<evidence type="ECO:0000256" key="2">
    <source>
        <dbReference type="SAM" id="MobiDB-lite"/>
    </source>
</evidence>
<dbReference type="InterPro" id="IPR053251">
    <property type="entry name" value="N-glycanase"/>
</dbReference>
<dbReference type="Gene3D" id="3.50.30.30">
    <property type="match status" value="1"/>
</dbReference>
<evidence type="ECO:0000313" key="6">
    <source>
        <dbReference type="Proteomes" id="UP000694620"/>
    </source>
</evidence>
<dbReference type="InterPro" id="IPR015196">
    <property type="entry name" value="PngaseF_N"/>
</dbReference>
<feature type="chain" id="PRO_5034297998" evidence="3">
    <location>
        <begin position="26"/>
        <end position="704"/>
    </location>
</feature>
<dbReference type="InterPro" id="IPR003137">
    <property type="entry name" value="PA_domain"/>
</dbReference>
<reference evidence="5" key="2">
    <citation type="submission" date="2025-08" db="UniProtKB">
        <authorList>
            <consortium name="Ensembl"/>
        </authorList>
    </citation>
    <scope>IDENTIFICATION</scope>
</reference>
<evidence type="ECO:0000313" key="5">
    <source>
        <dbReference type="Ensembl" id="ENSECRP00000018976.1"/>
    </source>
</evidence>
<dbReference type="Ensembl" id="ENSECRT00000019367.1">
    <property type="protein sequence ID" value="ENSECRP00000018976.1"/>
    <property type="gene ID" value="ENSECRG00000012683.1"/>
</dbReference>
<dbReference type="GO" id="GO:0016715">
    <property type="term" value="F:oxidoreductase activity, acting on paired donors, with incorporation or reduction of molecular oxygen, reduced ascorbate as one donor, and incorporation of one atom of oxygen"/>
    <property type="evidence" value="ECO:0007669"/>
    <property type="project" value="InterPro"/>
</dbReference>
<reference evidence="5" key="1">
    <citation type="submission" date="2021-06" db="EMBL/GenBank/DDBJ databases">
        <authorList>
            <consortium name="Wellcome Sanger Institute Data Sharing"/>
        </authorList>
    </citation>
    <scope>NUCLEOTIDE SEQUENCE [LARGE SCALE GENOMIC DNA]</scope>
</reference>
<dbReference type="Pfam" id="PF09112">
    <property type="entry name" value="N-glycanase_N"/>
    <property type="match status" value="2"/>
</dbReference>
<feature type="region of interest" description="Disordered" evidence="2">
    <location>
        <begin position="50"/>
        <end position="76"/>
    </location>
</feature>
<dbReference type="CDD" id="cd00538">
    <property type="entry name" value="PA"/>
    <property type="match status" value="1"/>
</dbReference>
<proteinExistence type="predicted"/>
<dbReference type="AlphaFoldDB" id="A0A8C4SKF3"/>
<keyword evidence="3" id="KW-0732">Signal</keyword>
<name>A0A8C4SKF3_ERPCA</name>
<dbReference type="Pfam" id="PF09113">
    <property type="entry name" value="N-glycanase_C"/>
    <property type="match status" value="1"/>
</dbReference>
<reference evidence="5" key="3">
    <citation type="submission" date="2025-09" db="UniProtKB">
        <authorList>
            <consortium name="Ensembl"/>
        </authorList>
    </citation>
    <scope>IDENTIFICATION</scope>
</reference>
<dbReference type="GeneTree" id="ENSGT00390000001883"/>
<evidence type="ECO:0000256" key="1">
    <source>
        <dbReference type="ARBA" id="ARBA00023157"/>
    </source>
</evidence>
<organism evidence="5 6">
    <name type="scientific">Erpetoichthys calabaricus</name>
    <name type="common">Rope fish</name>
    <name type="synonym">Calamoichthys calabaricus</name>
    <dbReference type="NCBI Taxonomy" id="27687"/>
    <lineage>
        <taxon>Eukaryota</taxon>
        <taxon>Metazoa</taxon>
        <taxon>Chordata</taxon>
        <taxon>Craniata</taxon>
        <taxon>Vertebrata</taxon>
        <taxon>Euteleostomi</taxon>
        <taxon>Actinopterygii</taxon>
        <taxon>Polypteriformes</taxon>
        <taxon>Polypteridae</taxon>
        <taxon>Erpetoichthys</taxon>
    </lineage>
</organism>
<evidence type="ECO:0000259" key="4">
    <source>
        <dbReference type="SMART" id="SM01290"/>
    </source>
</evidence>
<dbReference type="PANTHER" id="PTHR39319">
    <property type="entry name" value="SI:DKEY-256H2.1"/>
    <property type="match status" value="1"/>
</dbReference>
<feature type="domain" description="Peptide-N-glycosidase F N-terminal" evidence="4">
    <location>
        <begin position="389"/>
        <end position="511"/>
    </location>
</feature>
<dbReference type="InterPro" id="IPR014784">
    <property type="entry name" value="Cu2_ascorb_mOase-like_C"/>
</dbReference>
<dbReference type="Gene3D" id="2.60.120.230">
    <property type="match status" value="2"/>
</dbReference>
<accession>A0A8C4SKF3</accession>
<dbReference type="Pfam" id="PF02225">
    <property type="entry name" value="PA"/>
    <property type="match status" value="1"/>
</dbReference>
<feature type="signal peptide" evidence="3">
    <location>
        <begin position="1"/>
        <end position="25"/>
    </location>
</feature>
<evidence type="ECO:0000256" key="3">
    <source>
        <dbReference type="SAM" id="SignalP"/>
    </source>
</evidence>
<dbReference type="PANTHER" id="PTHR39319:SF1">
    <property type="entry name" value="SI:DKEY-256H2.1"/>
    <property type="match status" value="1"/>
</dbReference>
<dbReference type="SMART" id="SM01290">
    <property type="entry name" value="N-glycanase_N"/>
    <property type="match status" value="1"/>
</dbReference>
<keyword evidence="6" id="KW-1185">Reference proteome</keyword>
<dbReference type="InterPro" id="IPR008977">
    <property type="entry name" value="PHM/PNGase_F_dom_sf"/>
</dbReference>
<dbReference type="InterPro" id="IPR015197">
    <property type="entry name" value="PngaseF_C"/>
</dbReference>
<sequence length="704" mass="79384">MIWLSVTASVLAAAFSVWGPSQLCADPKDQFSHSDIYAFIRNLHNPKRTRADLERSGSRNVSEGKQAGYEPNTPAPPFKVHTLDEQFVYPPADKRNFSLLVHAFTNKSAFLECLWTSESSLTDLVTFMPNNTHLLFLSFDDSASRDALWMKQQILNVTQHSKREDLMSRLHFGVDPVFDLGNWIPDILNSWRCDSSNCGYKQVNFSSAAWDVPIVEKRLDARYDWLMKRWKLDSYVLQDGGNGCTPSTDVNGSVAWVSEDSCSYFTKVKNMAESGALGVLVYAGIGEPIKDMNCKDDECSTSLDIPASMVHIEPAVVKALQTHKRVNVSFQNVSSSGFFFGIDRRGRLAEMGWLLFPTFRFLAWQAQWFDYFENLEEELEQSFMKQFHIVNVFNNTVMQGEAGAIATVELPKDLKSFDILELDASLSCPGSRDETCAHWDHTVQLFVCCNPLSPYCNLELGRWITPFRRRIGRWLTDVSPLIPLLDSTNCTFTMKTAPWAMPWKPSLNIRMGKRKKVAADGFYSNLIPFKLQLLFEGGTFDKNYNKHYQPISFSIPPLTKKVELYAVITGHGSDENDCCEFCVTSHHFVINSKFNISKVFDNAGTPFGCAEKVPEGVVPNERGTWLYGRAGWCDGQDVAPWRTDITDQIQLSTAASWAAVRCMPTTFAVTSPTSLYLKSFLRQIEDLSASLSENLIVIATQTLT</sequence>